<gene>
    <name evidence="1" type="ORF">CDO81_10140</name>
</gene>
<dbReference type="RefSeq" id="WP_144397202.1">
    <property type="nucleotide sequence ID" value="NZ_NISI01000003.1"/>
</dbReference>
<accession>A0A254NG90</accession>
<evidence type="ECO:0000313" key="2">
    <source>
        <dbReference type="Proteomes" id="UP000197446"/>
    </source>
</evidence>
<sequence>MKDLDIRLWGRSWTAEEMPRHDGPPGCIEMSEGKLCLDEEQRLALLGALLEHVGTAYAVRLGPIGAWADAVEQRLEDMAWDGMPAVGNEQFWRPATQRLSFRQQLELRADVKQLYERSRQRRLRRRR</sequence>
<protein>
    <submittedName>
        <fullName evidence="1">Uncharacterized protein</fullName>
    </submittedName>
</protein>
<keyword evidence="2" id="KW-1185">Reference proteome</keyword>
<evidence type="ECO:0000313" key="1">
    <source>
        <dbReference type="EMBL" id="OWR04073.1"/>
    </source>
</evidence>
<proteinExistence type="predicted"/>
<dbReference type="Proteomes" id="UP000197446">
    <property type="component" value="Unassembled WGS sequence"/>
</dbReference>
<dbReference type="AlphaFoldDB" id="A0A254NG90"/>
<organism evidence="1 2">
    <name type="scientific">Roseateles puraquae</name>
    <dbReference type="NCBI Taxonomy" id="431059"/>
    <lineage>
        <taxon>Bacteria</taxon>
        <taxon>Pseudomonadati</taxon>
        <taxon>Pseudomonadota</taxon>
        <taxon>Betaproteobacteria</taxon>
        <taxon>Burkholderiales</taxon>
        <taxon>Sphaerotilaceae</taxon>
        <taxon>Roseateles</taxon>
    </lineage>
</organism>
<dbReference type="EMBL" id="NISI01000003">
    <property type="protein sequence ID" value="OWR04073.1"/>
    <property type="molecule type" value="Genomic_DNA"/>
</dbReference>
<reference evidence="1 2" key="1">
    <citation type="journal article" date="2007" name="Int. J. Syst. Evol. Microbiol.">
        <title>Description of Pelomonas aquatica sp. nov. and Pelomonas puraquae sp. nov., isolated from industrial and haemodialysis water.</title>
        <authorList>
            <person name="Gomila M."/>
            <person name="Bowien B."/>
            <person name="Falsen E."/>
            <person name="Moore E.R."/>
            <person name="Lalucat J."/>
        </authorList>
    </citation>
    <scope>NUCLEOTIDE SEQUENCE [LARGE SCALE GENOMIC DNA]</scope>
    <source>
        <strain evidence="1 2">CCUG 52769</strain>
    </source>
</reference>
<comment type="caution">
    <text evidence="1">The sequence shown here is derived from an EMBL/GenBank/DDBJ whole genome shotgun (WGS) entry which is preliminary data.</text>
</comment>
<name>A0A254NG90_9BURK</name>